<dbReference type="EMBL" id="PFBJ01000006">
    <property type="protein sequence ID" value="PIT91285.1"/>
    <property type="molecule type" value="Genomic_DNA"/>
</dbReference>
<proteinExistence type="predicted"/>
<comment type="caution">
    <text evidence="1">The sequence shown here is derived from an EMBL/GenBank/DDBJ whole genome shotgun (WGS) entry which is preliminary data.</text>
</comment>
<evidence type="ECO:0008006" key="3">
    <source>
        <dbReference type="Google" id="ProtNLM"/>
    </source>
</evidence>
<name>A0A2M6WEV9_9BACT</name>
<dbReference type="AlphaFoldDB" id="A0A2M6WEV9"/>
<organism evidence="1 2">
    <name type="scientific">Candidatus Kaiserbacteria bacterium CG10_big_fil_rev_8_21_14_0_10_49_17</name>
    <dbReference type="NCBI Taxonomy" id="1974609"/>
    <lineage>
        <taxon>Bacteria</taxon>
        <taxon>Candidatus Kaiseribacteriota</taxon>
    </lineage>
</organism>
<accession>A0A2M6WEV9</accession>
<protein>
    <recommendedName>
        <fullName evidence="3">Septum formation initiator</fullName>
    </recommendedName>
</protein>
<sequence>MLNLHKRRRIKKALLSWPTFIVLLLLAVLLSKATFNVYTEARITREKLAERQEYLENLAKREESLSKELERLQSERGLEAELRRQFEVAREGEEVIVVLDSNEAAAAVPLNEKKNLWQQFIALFK</sequence>
<reference evidence="2" key="1">
    <citation type="submission" date="2017-09" db="EMBL/GenBank/DDBJ databases">
        <title>Depth-based differentiation of microbial function through sediment-hosted aquifers and enrichment of novel symbionts in the deep terrestrial subsurface.</title>
        <authorList>
            <person name="Probst A.J."/>
            <person name="Ladd B."/>
            <person name="Jarett J.K."/>
            <person name="Geller-Mcgrath D.E."/>
            <person name="Sieber C.M.K."/>
            <person name="Emerson J.B."/>
            <person name="Anantharaman K."/>
            <person name="Thomas B.C."/>
            <person name="Malmstrom R."/>
            <person name="Stieglmeier M."/>
            <person name="Klingl A."/>
            <person name="Woyke T."/>
            <person name="Ryan C.M."/>
            <person name="Banfield J.F."/>
        </authorList>
    </citation>
    <scope>NUCLEOTIDE SEQUENCE [LARGE SCALE GENOMIC DNA]</scope>
</reference>
<dbReference type="Proteomes" id="UP000228809">
    <property type="component" value="Unassembled WGS sequence"/>
</dbReference>
<evidence type="ECO:0000313" key="1">
    <source>
        <dbReference type="EMBL" id="PIT91285.1"/>
    </source>
</evidence>
<evidence type="ECO:0000313" key="2">
    <source>
        <dbReference type="Proteomes" id="UP000228809"/>
    </source>
</evidence>
<gene>
    <name evidence="1" type="ORF">COU17_01525</name>
</gene>